<keyword evidence="9" id="KW-1133">Transmembrane helix</keyword>
<evidence type="ECO:0000313" key="19">
    <source>
        <dbReference type="Proteomes" id="UP000005226"/>
    </source>
</evidence>
<evidence type="ECO:0000259" key="17">
    <source>
        <dbReference type="PROSITE" id="PS50234"/>
    </source>
</evidence>
<dbReference type="InterPro" id="IPR036465">
    <property type="entry name" value="vWFA_dom_sf"/>
</dbReference>
<dbReference type="InterPro" id="IPR013519">
    <property type="entry name" value="Int_alpha_beta-p"/>
</dbReference>
<dbReference type="Gene3D" id="2.60.40.1460">
    <property type="entry name" value="Integrin domains. Chain A, domain 2"/>
    <property type="match status" value="1"/>
</dbReference>
<keyword evidence="5" id="KW-0732">Signal</keyword>
<dbReference type="PROSITE" id="PS50234">
    <property type="entry name" value="VWFA"/>
    <property type="match status" value="1"/>
</dbReference>
<dbReference type="GO" id="GO:0009897">
    <property type="term" value="C:external side of plasma membrane"/>
    <property type="evidence" value="ECO:0007669"/>
    <property type="project" value="TreeGrafter"/>
</dbReference>
<evidence type="ECO:0000256" key="3">
    <source>
        <dbReference type="ARBA" id="ARBA00022692"/>
    </source>
</evidence>
<gene>
    <name evidence="18" type="primary">itga10</name>
</gene>
<dbReference type="SUPFAM" id="SSF69179">
    <property type="entry name" value="Integrin domains"/>
    <property type="match status" value="2"/>
</dbReference>
<dbReference type="InterPro" id="IPR002035">
    <property type="entry name" value="VWF_A"/>
</dbReference>
<sequence>TVFLTHTLPRHTSPLTEPPFFPSEIKGAFSFSELCRSFNIDVKNPRIFSAPNDTLFGFSVLQHDSRGEKSLLVGAPWDGPANNRKGDIYKCIVGKERNSKCSKMNLGEAAFQNISKNLRNSHLGMTLTPDSPDGFLACAPLWSQECGTSAFSNGICASVSDDLEPREAIAPTSQRCSTYMDIVIVLDGSNSIYPWYEVQNFLSNILSKFHISTEQMQVGILQYGEVAVHEWSLKNYQTTQEVVEAAKNISRQEGRETRTAYAIHKACTEAFSPERGAREGATKVMIVVTDGESHDGEELPDALKECEDRNITRYAIAVLGHYIRRQQDPETFISEIKYIASDPDDKYFFNVTDEAALNDIVDALGDRIFTLEGTLGYNESSFHMEMSQIGFSTHTLDDGILFGMVGAYDWDGGVLKEGIYGRVVPSREAFESEFPLELKNHAAYLGYTVSSVIVGDWKRLYVAGAPRFKHKGKVILFELSDDGDVNIAQALNGEQIGSYYGSEVCGMDVDQDGITDLLLVAAPMYLGSGNKEAGRVYIYSFTGVFVPNGTLISEEKAQDARFGYALAAAPDLNHDGFTDLVVGAPLEDEHKGAIYVYHGDGIYRIPGSSLSPSLQYFGRSVSTRLDLDGDELIDLAVGAHGSAVLLSSRSIVQINVSLSFQPHSINVIQKTCQRGGRESACLNATACFTTVSRSPGPHSNNLWVSATLDDRKLSARALFDDSSHRQTQLAVRVHTGRTVCYKLPFHVYDTADYIRPISFSLRFKINNTESGPVLDEGWPTTVKKSIQFFKDCGEDDVCTTDLCPLVSGMSLLGSERRLCFPHRQKPYVIRSPRRRLAVEVQLENRLENAYNTSLTLHYSRNLHFSSLSIRCTALDANSHSCNVSYPVFRSQSKVRPGRVAHQTGVRRLVLRFHLVKPKCLRLLRLPSVAAEDTVFMTVTDVFSYNVSNAAT</sequence>
<dbReference type="InterPro" id="IPR013649">
    <property type="entry name" value="Integrin_alpha_Ig-like_1"/>
</dbReference>
<keyword evidence="12" id="KW-1015">Disulfide bond</keyword>
<evidence type="ECO:0000256" key="7">
    <source>
        <dbReference type="ARBA" id="ARBA00022837"/>
    </source>
</evidence>
<dbReference type="SMART" id="SM00327">
    <property type="entry name" value="VWA"/>
    <property type="match status" value="1"/>
</dbReference>
<dbReference type="AlphaFoldDB" id="A0A674PG39"/>
<evidence type="ECO:0000256" key="6">
    <source>
        <dbReference type="ARBA" id="ARBA00022737"/>
    </source>
</evidence>
<dbReference type="InterPro" id="IPR032695">
    <property type="entry name" value="Integrin_dom_sf"/>
</dbReference>
<dbReference type="GO" id="GO:0098609">
    <property type="term" value="P:cell-cell adhesion"/>
    <property type="evidence" value="ECO:0007669"/>
    <property type="project" value="TreeGrafter"/>
</dbReference>
<evidence type="ECO:0000256" key="15">
    <source>
        <dbReference type="PROSITE-ProRule" id="PRU00803"/>
    </source>
</evidence>
<feature type="repeat" description="FG-GAP" evidence="15">
    <location>
        <begin position="608"/>
        <end position="663"/>
    </location>
</feature>
<dbReference type="GO" id="GO:0033627">
    <property type="term" value="P:cell adhesion mediated by integrin"/>
    <property type="evidence" value="ECO:0007669"/>
    <property type="project" value="TreeGrafter"/>
</dbReference>
<keyword evidence="10 16" id="KW-0401">Integrin</keyword>
<reference evidence="18" key="2">
    <citation type="submission" date="2025-08" db="UniProtKB">
        <authorList>
            <consortium name="Ensembl"/>
        </authorList>
    </citation>
    <scope>IDENTIFICATION</scope>
</reference>
<dbReference type="PANTHER" id="PTHR23220">
    <property type="entry name" value="INTEGRIN ALPHA"/>
    <property type="match status" value="1"/>
</dbReference>
<dbReference type="PRINTS" id="PR00453">
    <property type="entry name" value="VWFADOMAIN"/>
</dbReference>
<dbReference type="SUPFAM" id="SSF53300">
    <property type="entry name" value="vWA-like"/>
    <property type="match status" value="1"/>
</dbReference>
<reference evidence="18" key="3">
    <citation type="submission" date="2025-09" db="UniProtKB">
        <authorList>
            <consortium name="Ensembl"/>
        </authorList>
    </citation>
    <scope>IDENTIFICATION</scope>
</reference>
<keyword evidence="11" id="KW-0472">Membrane</keyword>
<dbReference type="Gene3D" id="2.60.40.1510">
    <property type="entry name" value="ntegrin, alpha v. Chain A, domain 3"/>
    <property type="match status" value="1"/>
</dbReference>
<evidence type="ECO:0000256" key="9">
    <source>
        <dbReference type="ARBA" id="ARBA00022989"/>
    </source>
</evidence>
<dbReference type="CDD" id="cd01469">
    <property type="entry name" value="vWA_integrins_alpha_subunit"/>
    <property type="match status" value="1"/>
</dbReference>
<dbReference type="PRINTS" id="PR01185">
    <property type="entry name" value="INTEGRINA"/>
</dbReference>
<evidence type="ECO:0000256" key="10">
    <source>
        <dbReference type="ARBA" id="ARBA00023037"/>
    </source>
</evidence>
<dbReference type="FunFam" id="3.40.50.410:FF:000012">
    <property type="entry name" value="Integrin, alpha 10"/>
    <property type="match status" value="1"/>
</dbReference>
<feature type="repeat" description="FG-GAP" evidence="15">
    <location>
        <begin position="39"/>
        <end position="100"/>
    </location>
</feature>
<organism evidence="18 19">
    <name type="scientific">Takifugu rubripes</name>
    <name type="common">Japanese pufferfish</name>
    <name type="synonym">Fugu rubripes</name>
    <dbReference type="NCBI Taxonomy" id="31033"/>
    <lineage>
        <taxon>Eukaryota</taxon>
        <taxon>Metazoa</taxon>
        <taxon>Chordata</taxon>
        <taxon>Craniata</taxon>
        <taxon>Vertebrata</taxon>
        <taxon>Euteleostomi</taxon>
        <taxon>Actinopterygii</taxon>
        <taxon>Neopterygii</taxon>
        <taxon>Teleostei</taxon>
        <taxon>Neoteleostei</taxon>
        <taxon>Acanthomorphata</taxon>
        <taxon>Eupercaria</taxon>
        <taxon>Tetraodontiformes</taxon>
        <taxon>Tetradontoidea</taxon>
        <taxon>Tetraodontidae</taxon>
        <taxon>Takifugu</taxon>
    </lineage>
</organism>
<keyword evidence="8 16" id="KW-0130">Cell adhesion</keyword>
<dbReference type="Gene3D" id="2.130.10.130">
    <property type="entry name" value="Integrin alpha, N-terminal"/>
    <property type="match status" value="1"/>
</dbReference>
<reference evidence="18 19" key="1">
    <citation type="journal article" date="2011" name="Genome Biol. Evol.">
        <title>Integration of the genetic map and genome assembly of fugu facilitates insights into distinct features of genome evolution in teleosts and mammals.</title>
        <authorList>
            <person name="Kai W."/>
            <person name="Kikuchi K."/>
            <person name="Tohari S."/>
            <person name="Chew A.K."/>
            <person name="Tay A."/>
            <person name="Fujiwara A."/>
            <person name="Hosoya S."/>
            <person name="Suetake H."/>
            <person name="Naruse K."/>
            <person name="Brenner S."/>
            <person name="Suzuki Y."/>
            <person name="Venkatesh B."/>
        </authorList>
    </citation>
    <scope>NUCLEOTIDE SEQUENCE [LARGE SCALE GENOMIC DNA]</scope>
</reference>
<dbReference type="GO" id="GO:0008305">
    <property type="term" value="C:integrin complex"/>
    <property type="evidence" value="ECO:0007669"/>
    <property type="project" value="InterPro"/>
</dbReference>
<evidence type="ECO:0000256" key="11">
    <source>
        <dbReference type="ARBA" id="ARBA00023136"/>
    </source>
</evidence>
<keyword evidence="14" id="KW-0325">Glycoprotein</keyword>
<evidence type="ECO:0000256" key="2">
    <source>
        <dbReference type="ARBA" id="ARBA00008054"/>
    </source>
</evidence>
<dbReference type="PROSITE" id="PS51470">
    <property type="entry name" value="FG_GAP"/>
    <property type="match status" value="4"/>
</dbReference>
<keyword evidence="3" id="KW-0812">Transmembrane</keyword>
<dbReference type="GO" id="GO:0005178">
    <property type="term" value="F:integrin binding"/>
    <property type="evidence" value="ECO:0007669"/>
    <property type="project" value="TreeGrafter"/>
</dbReference>
<dbReference type="GeneTree" id="ENSGT00940000158423"/>
<dbReference type="Ensembl" id="ENSTRUT00000068013.1">
    <property type="protein sequence ID" value="ENSTRUP00000084631.1"/>
    <property type="gene ID" value="ENSTRUG00000009933.3"/>
</dbReference>
<feature type="repeat" description="FG-GAP" evidence="15">
    <location>
        <begin position="486"/>
        <end position="547"/>
    </location>
</feature>
<dbReference type="Pfam" id="PF00092">
    <property type="entry name" value="VWA"/>
    <property type="match status" value="1"/>
</dbReference>
<evidence type="ECO:0000256" key="12">
    <source>
        <dbReference type="ARBA" id="ARBA00023157"/>
    </source>
</evidence>
<evidence type="ECO:0000256" key="5">
    <source>
        <dbReference type="ARBA" id="ARBA00022729"/>
    </source>
</evidence>
<evidence type="ECO:0000256" key="13">
    <source>
        <dbReference type="ARBA" id="ARBA00023170"/>
    </source>
</evidence>
<feature type="repeat" description="FG-GAP" evidence="15">
    <location>
        <begin position="548"/>
        <end position="606"/>
    </location>
</feature>
<keyword evidence="6" id="KW-0677">Repeat</keyword>
<dbReference type="Pfam" id="PF01839">
    <property type="entry name" value="FG-GAP"/>
    <property type="match status" value="2"/>
</dbReference>
<comment type="similarity">
    <text evidence="2 16">Belongs to the integrin alpha chain family.</text>
</comment>
<dbReference type="GO" id="GO:0007229">
    <property type="term" value="P:integrin-mediated signaling pathway"/>
    <property type="evidence" value="ECO:0007669"/>
    <property type="project" value="UniProtKB-KW"/>
</dbReference>
<keyword evidence="7" id="KW-0106">Calcium</keyword>
<dbReference type="PANTHER" id="PTHR23220:SF26">
    <property type="entry name" value="INTEGRIN ALPHA-10"/>
    <property type="match status" value="1"/>
</dbReference>
<feature type="domain" description="VWFA" evidence="17">
    <location>
        <begin position="181"/>
        <end position="364"/>
    </location>
</feature>
<dbReference type="Gene3D" id="3.40.50.410">
    <property type="entry name" value="von Willebrand factor, type A domain"/>
    <property type="match status" value="1"/>
</dbReference>
<dbReference type="GO" id="GO:0046872">
    <property type="term" value="F:metal ion binding"/>
    <property type="evidence" value="ECO:0007669"/>
    <property type="project" value="UniProtKB-KW"/>
</dbReference>
<dbReference type="InterPro" id="IPR013517">
    <property type="entry name" value="FG-GAP"/>
</dbReference>
<name>A0A674PG39_TAKRU</name>
<evidence type="ECO:0000313" key="18">
    <source>
        <dbReference type="Ensembl" id="ENSTRUP00000084631.1"/>
    </source>
</evidence>
<dbReference type="InterPro" id="IPR048285">
    <property type="entry name" value="Integrin_alpha_Ig-like_2"/>
</dbReference>
<evidence type="ECO:0000256" key="1">
    <source>
        <dbReference type="ARBA" id="ARBA00004479"/>
    </source>
</evidence>
<evidence type="ECO:0000256" key="8">
    <source>
        <dbReference type="ARBA" id="ARBA00022889"/>
    </source>
</evidence>
<dbReference type="InterPro" id="IPR000413">
    <property type="entry name" value="Integrin_alpha"/>
</dbReference>
<keyword evidence="19" id="KW-1185">Reference proteome</keyword>
<keyword evidence="4" id="KW-0479">Metal-binding</keyword>
<evidence type="ECO:0000256" key="16">
    <source>
        <dbReference type="RuleBase" id="RU003762"/>
    </source>
</evidence>
<evidence type="ECO:0000256" key="14">
    <source>
        <dbReference type="ARBA" id="ARBA00023180"/>
    </source>
</evidence>
<dbReference type="InterPro" id="IPR028994">
    <property type="entry name" value="Integrin_alpha_N"/>
</dbReference>
<comment type="subcellular location">
    <subcellularLocation>
        <location evidence="1 16">Membrane</location>
        <topology evidence="1 16">Single-pass type I membrane protein</topology>
    </subcellularLocation>
</comment>
<proteinExistence type="inferred from homology"/>
<evidence type="ECO:0000256" key="4">
    <source>
        <dbReference type="ARBA" id="ARBA00022723"/>
    </source>
</evidence>
<dbReference type="Pfam" id="PF20805">
    <property type="entry name" value="Integrin_A_Ig_2"/>
    <property type="match status" value="1"/>
</dbReference>
<keyword evidence="13 16" id="KW-0675">Receptor</keyword>
<dbReference type="SUPFAM" id="SSF69318">
    <property type="entry name" value="Integrin alpha N-terminal domain"/>
    <property type="match status" value="1"/>
</dbReference>
<protein>
    <submittedName>
        <fullName evidence="18">Integrin subunit alpha 10</fullName>
    </submittedName>
</protein>
<dbReference type="Pfam" id="PF08441">
    <property type="entry name" value="Integrin_A_Ig_1"/>
    <property type="match status" value="1"/>
</dbReference>
<dbReference type="Proteomes" id="UP000005226">
    <property type="component" value="Chromosome 7"/>
</dbReference>
<dbReference type="OMA" id="IVGAYDW"/>
<accession>A0A674PG39</accession>
<dbReference type="SMART" id="SM00191">
    <property type="entry name" value="Int_alpha"/>
    <property type="match status" value="5"/>
</dbReference>
<dbReference type="GO" id="GO:0007160">
    <property type="term" value="P:cell-matrix adhesion"/>
    <property type="evidence" value="ECO:0007669"/>
    <property type="project" value="TreeGrafter"/>
</dbReference>